<evidence type="ECO:0000256" key="2">
    <source>
        <dbReference type="ARBA" id="ARBA00005073"/>
    </source>
</evidence>
<keyword evidence="8 14" id="KW-0479">Metal-binding</keyword>
<evidence type="ECO:0000256" key="5">
    <source>
        <dbReference type="ARBA" id="ARBA00022475"/>
    </source>
</evidence>
<reference evidence="16" key="1">
    <citation type="submission" date="2019-02" db="EMBL/GenBank/DDBJ databases">
        <authorList>
            <person name="Li S.-H."/>
        </authorList>
    </citation>
    <scope>NUCLEOTIDE SEQUENCE</scope>
    <source>
        <strain evidence="16">IMCC8485</strain>
    </source>
</reference>
<feature type="transmembrane region" description="Helical" evidence="14">
    <location>
        <begin position="80"/>
        <end position="98"/>
    </location>
</feature>
<protein>
    <recommendedName>
        <fullName evidence="4 14">Protoporphyrinogen IX oxidase</fullName>
        <shortName evidence="14">PPO</shortName>
        <ecNumber evidence="14 15">1.3.99.-</ecNumber>
    </recommendedName>
</protein>
<feature type="binding site" description="axial binding residue" evidence="14">
    <location>
        <position position="10"/>
    </location>
    <ligand>
        <name>heme</name>
        <dbReference type="ChEBI" id="CHEBI:30413"/>
    </ligand>
    <ligandPart>
        <name>Fe</name>
        <dbReference type="ChEBI" id="CHEBI:18248"/>
    </ligandPart>
</feature>
<evidence type="ECO:0000256" key="4">
    <source>
        <dbReference type="ARBA" id="ARBA00017504"/>
    </source>
</evidence>
<keyword evidence="12 14" id="KW-0472">Membrane</keyword>
<dbReference type="RefSeq" id="WP_279254174.1">
    <property type="nucleotide sequence ID" value="NZ_SHNP01000009.1"/>
</dbReference>
<name>A0ABT3SZU5_9GAMM</name>
<dbReference type="HAMAP" id="MF_02239">
    <property type="entry name" value="HemJ"/>
    <property type="match status" value="1"/>
</dbReference>
<keyword evidence="10 14" id="KW-0560">Oxidoreductase</keyword>
<evidence type="ECO:0000313" key="17">
    <source>
        <dbReference type="Proteomes" id="UP001143307"/>
    </source>
</evidence>
<comment type="pathway">
    <text evidence="2 14 15">Porphyrin-containing compound metabolism; protoporphyrin-IX biosynthesis; protoporphyrin-IX from protoporphyrinogen-IX: step 1/1.</text>
</comment>
<evidence type="ECO:0000256" key="11">
    <source>
        <dbReference type="ARBA" id="ARBA00023004"/>
    </source>
</evidence>
<keyword evidence="7 14" id="KW-0812">Transmembrane</keyword>
<dbReference type="PANTHER" id="PTHR40255:SF1">
    <property type="entry name" value="PROTOPORPHYRINOGEN IX OXIDASE"/>
    <property type="match status" value="1"/>
</dbReference>
<dbReference type="Proteomes" id="UP001143307">
    <property type="component" value="Unassembled WGS sequence"/>
</dbReference>
<evidence type="ECO:0000313" key="16">
    <source>
        <dbReference type="EMBL" id="MCX2975534.1"/>
    </source>
</evidence>
<evidence type="ECO:0000256" key="12">
    <source>
        <dbReference type="ARBA" id="ARBA00023136"/>
    </source>
</evidence>
<organism evidence="16 17">
    <name type="scientific">Candidatus Seongchinamella marina</name>
    <dbReference type="NCBI Taxonomy" id="2518990"/>
    <lineage>
        <taxon>Bacteria</taxon>
        <taxon>Pseudomonadati</taxon>
        <taxon>Pseudomonadota</taxon>
        <taxon>Gammaproteobacteria</taxon>
        <taxon>Cellvibrionales</taxon>
        <taxon>Halieaceae</taxon>
        <taxon>Seongchinamella</taxon>
    </lineage>
</organism>
<evidence type="ECO:0000256" key="8">
    <source>
        <dbReference type="ARBA" id="ARBA00022723"/>
    </source>
</evidence>
<comment type="subunit">
    <text evidence="14">Homodimer.</text>
</comment>
<evidence type="ECO:0000256" key="1">
    <source>
        <dbReference type="ARBA" id="ARBA00004651"/>
    </source>
</evidence>
<evidence type="ECO:0000256" key="13">
    <source>
        <dbReference type="ARBA" id="ARBA00048390"/>
    </source>
</evidence>
<evidence type="ECO:0000256" key="9">
    <source>
        <dbReference type="ARBA" id="ARBA00022989"/>
    </source>
</evidence>
<feature type="transmembrane region" description="Helical" evidence="14">
    <location>
        <begin position="50"/>
        <end position="74"/>
    </location>
</feature>
<evidence type="ECO:0000256" key="10">
    <source>
        <dbReference type="ARBA" id="ARBA00023002"/>
    </source>
</evidence>
<evidence type="ECO:0000256" key="14">
    <source>
        <dbReference type="HAMAP-Rule" id="MF_02239"/>
    </source>
</evidence>
<comment type="catalytic activity">
    <reaction evidence="13 14 15">
        <text>protoporphyrinogen IX + 3 A = protoporphyrin IX + 3 AH2</text>
        <dbReference type="Rhea" id="RHEA:62000"/>
        <dbReference type="ChEBI" id="CHEBI:13193"/>
        <dbReference type="ChEBI" id="CHEBI:17499"/>
        <dbReference type="ChEBI" id="CHEBI:57306"/>
        <dbReference type="ChEBI" id="CHEBI:57307"/>
    </reaction>
</comment>
<feature type="transmembrane region" description="Helical" evidence="14">
    <location>
        <begin position="6"/>
        <end position="29"/>
    </location>
</feature>
<proteinExistence type="inferred from homology"/>
<dbReference type="EMBL" id="SHNP01000009">
    <property type="protein sequence ID" value="MCX2975534.1"/>
    <property type="molecule type" value="Genomic_DNA"/>
</dbReference>
<gene>
    <name evidence="16" type="ORF">EYC87_18290</name>
</gene>
<dbReference type="Pfam" id="PF03653">
    <property type="entry name" value="UPF0093"/>
    <property type="match status" value="1"/>
</dbReference>
<comment type="subcellular location">
    <subcellularLocation>
        <location evidence="1 14">Cell membrane</location>
        <topology evidence="1 14">Multi-pass membrane protein</topology>
    </subcellularLocation>
</comment>
<dbReference type="InterPro" id="IPR005265">
    <property type="entry name" value="HemJ-like"/>
</dbReference>
<dbReference type="EC" id="1.3.99.-" evidence="14 15"/>
<keyword evidence="6 14" id="KW-0349">Heme</keyword>
<keyword evidence="11 14" id="KW-0408">Iron</keyword>
<keyword evidence="5 14" id="KW-1003">Cell membrane</keyword>
<accession>A0ABT3SZU5</accession>
<comment type="caution">
    <text evidence="16">The sequence shown here is derived from an EMBL/GenBank/DDBJ whole genome shotgun (WGS) entry which is preliminary data.</text>
</comment>
<feature type="binding site" description="axial binding residue" evidence="14">
    <location>
        <position position="84"/>
    </location>
    <ligand>
        <name>heme</name>
        <dbReference type="ChEBI" id="CHEBI:30413"/>
    </ligand>
    <ligandPart>
        <name>Fe</name>
        <dbReference type="ChEBI" id="CHEBI:18248"/>
    </ligandPart>
</feature>
<keyword evidence="9 14" id="KW-1133">Transmembrane helix</keyword>
<evidence type="ECO:0000256" key="15">
    <source>
        <dbReference type="PIRNR" id="PIRNR004638"/>
    </source>
</evidence>
<dbReference type="PIRSF" id="PIRSF004638">
    <property type="entry name" value="UCP004638"/>
    <property type="match status" value="1"/>
</dbReference>
<feature type="transmembrane region" description="Helical" evidence="14">
    <location>
        <begin position="119"/>
        <end position="137"/>
    </location>
</feature>
<dbReference type="PANTHER" id="PTHR40255">
    <property type="entry name" value="UPF0093 MEMBRANE PROTEIN SLR1790"/>
    <property type="match status" value="1"/>
</dbReference>
<keyword evidence="17" id="KW-1185">Reference proteome</keyword>
<evidence type="ECO:0000256" key="6">
    <source>
        <dbReference type="ARBA" id="ARBA00022617"/>
    </source>
</evidence>
<sequence length="140" mass="16382">MLWLWLKALHIIFMVCWFAGLFYLPRIFVNYAAAENPETKATLAQMAHRLYRFITPFMFILAALGIGLLILNPALLQAKWLWLKLAGMAFLVVYHFQCGRYVKAMLDSRDDHGHVFYRFFNEVPVLFLFGMVLLAVFKPF</sequence>
<comment type="cofactor">
    <cofactor evidence="14 15">
        <name>heme b</name>
        <dbReference type="ChEBI" id="CHEBI:60344"/>
    </cofactor>
    <text evidence="14 15">Binds 1 heme b (iron(II)-protoporphyrin IX) group per subunit.</text>
</comment>
<comment type="function">
    <text evidence="14 15">Catalyzes the oxidation of protoporphyrinogen IX to protoporphyrin IX.</text>
</comment>
<comment type="similarity">
    <text evidence="3 14 15">Belongs to the HemJ family.</text>
</comment>
<evidence type="ECO:0000256" key="7">
    <source>
        <dbReference type="ARBA" id="ARBA00022692"/>
    </source>
</evidence>
<evidence type="ECO:0000256" key="3">
    <source>
        <dbReference type="ARBA" id="ARBA00006501"/>
    </source>
</evidence>